<dbReference type="PANTHER" id="PTHR21004">
    <property type="entry name" value="SERINE PROTEASE-RELATED"/>
    <property type="match status" value="1"/>
</dbReference>
<dbReference type="FunFam" id="2.40.10.10:FF:000096">
    <property type="entry name" value="Glyoxysomal processing protease glyoxysomal"/>
    <property type="match status" value="1"/>
</dbReference>
<keyword evidence="1" id="KW-0378">Hydrolase</keyword>
<protein>
    <submittedName>
        <fullName evidence="1">Glyoxysomal processing protease, glyoxysomal</fullName>
    </submittedName>
</protein>
<dbReference type="GO" id="GO:0005777">
    <property type="term" value="C:peroxisome"/>
    <property type="evidence" value="ECO:0007669"/>
    <property type="project" value="InterPro"/>
</dbReference>
<proteinExistence type="predicted"/>
<dbReference type="InterPro" id="IPR009003">
    <property type="entry name" value="Peptidase_S1_PA"/>
</dbReference>
<accession>A0A438IGN7</accession>
<dbReference type="AlphaFoldDB" id="A0A438IGN7"/>
<evidence type="ECO:0000313" key="1">
    <source>
        <dbReference type="EMBL" id="RVW95906.1"/>
    </source>
</evidence>
<dbReference type="InterPro" id="IPR039245">
    <property type="entry name" value="TYSND1/DEG15"/>
</dbReference>
<dbReference type="PANTHER" id="PTHR21004:SF0">
    <property type="entry name" value="PEROXISOMAL LEADER PEPTIDE-PROCESSING PROTEASE"/>
    <property type="match status" value="1"/>
</dbReference>
<dbReference type="Proteomes" id="UP000288805">
    <property type="component" value="Unassembled WGS sequence"/>
</dbReference>
<dbReference type="GO" id="GO:0004252">
    <property type="term" value="F:serine-type endopeptidase activity"/>
    <property type="evidence" value="ECO:0007669"/>
    <property type="project" value="InterPro"/>
</dbReference>
<dbReference type="GO" id="GO:0016485">
    <property type="term" value="P:protein processing"/>
    <property type="evidence" value="ECO:0007669"/>
    <property type="project" value="InterPro"/>
</dbReference>
<comment type="caution">
    <text evidence="1">The sequence shown here is derived from an EMBL/GenBank/DDBJ whole genome shotgun (WGS) entry which is preliminary data.</text>
</comment>
<name>A0A438IGN7_VITVI</name>
<dbReference type="EMBL" id="QGNW01000111">
    <property type="protein sequence ID" value="RVW95906.1"/>
    <property type="molecule type" value="Genomic_DNA"/>
</dbReference>
<dbReference type="SUPFAM" id="SSF50494">
    <property type="entry name" value="Trypsin-like serine proteases"/>
    <property type="match status" value="1"/>
</dbReference>
<sequence>MLETTAAVHAGGSGGAVVNSEGRMIGLITSNARHGGGTVIPHLNFSIPCAALQAVYKFSKDMQGMSLLLDLDKPNEHLSSVWALMPPLSPKPGPSLPNLPNLPQSLLEDNKEGEGSRFAKFIAERNEVFKKPTQLGKVEMLANEIIPSKL</sequence>
<evidence type="ECO:0000313" key="2">
    <source>
        <dbReference type="Proteomes" id="UP000288805"/>
    </source>
</evidence>
<keyword evidence="1" id="KW-0645">Protease</keyword>
<organism evidence="1 2">
    <name type="scientific">Vitis vinifera</name>
    <name type="common">Grape</name>
    <dbReference type="NCBI Taxonomy" id="29760"/>
    <lineage>
        <taxon>Eukaryota</taxon>
        <taxon>Viridiplantae</taxon>
        <taxon>Streptophyta</taxon>
        <taxon>Embryophyta</taxon>
        <taxon>Tracheophyta</taxon>
        <taxon>Spermatophyta</taxon>
        <taxon>Magnoliopsida</taxon>
        <taxon>eudicotyledons</taxon>
        <taxon>Gunneridae</taxon>
        <taxon>Pentapetalae</taxon>
        <taxon>rosids</taxon>
        <taxon>Vitales</taxon>
        <taxon>Vitaceae</taxon>
        <taxon>Viteae</taxon>
        <taxon>Vitis</taxon>
    </lineage>
</organism>
<gene>
    <name evidence="1" type="primary">DEG15_1</name>
    <name evidence="1" type="ORF">CK203_025780</name>
</gene>
<dbReference type="Gene3D" id="2.40.10.10">
    <property type="entry name" value="Trypsin-like serine proteases"/>
    <property type="match status" value="1"/>
</dbReference>
<dbReference type="InterPro" id="IPR043504">
    <property type="entry name" value="Peptidase_S1_PA_chymotrypsin"/>
</dbReference>
<reference evidence="1 2" key="1">
    <citation type="journal article" date="2018" name="PLoS Genet.">
        <title>Population sequencing reveals clonal diversity and ancestral inbreeding in the grapevine cultivar Chardonnay.</title>
        <authorList>
            <person name="Roach M.J."/>
            <person name="Johnson D.L."/>
            <person name="Bohlmann J."/>
            <person name="van Vuuren H.J."/>
            <person name="Jones S.J."/>
            <person name="Pretorius I.S."/>
            <person name="Schmidt S.A."/>
            <person name="Borneman A.R."/>
        </authorList>
    </citation>
    <scope>NUCLEOTIDE SEQUENCE [LARGE SCALE GENOMIC DNA]</scope>
    <source>
        <strain evidence="2">cv. Chardonnay</strain>
        <tissue evidence="1">Leaf</tissue>
    </source>
</reference>